<sequence length="251" mass="26988">MADSVAKLKELGPTIGHHEHVYPLSDGIGGVTGAPVTVSTNQEDDTTAPGTDQWYYGAPVVLLPTSISGFGTPWRWFGLHIYGTTTAKEVQFQAFKILLNHVSTLDTAGATPAEGTTSLTVADGTVFATGDLIWITSATYPSGEIQVISDVSTNVLTFGREGDQNAMTGLRWPHNDLTTTKFYVVHRDAVVDLHTHQFEFSVSSAKDFETLHWAQAISMPANSGVIIRALNQSDGVTASVDMKLIWEGGVH</sequence>
<proteinExistence type="predicted"/>
<name>A0A0F9GA83_9ZZZZ</name>
<gene>
    <name evidence="1" type="ORF">LCGC14_1852380</name>
</gene>
<comment type="caution">
    <text evidence="1">The sequence shown here is derived from an EMBL/GenBank/DDBJ whole genome shotgun (WGS) entry which is preliminary data.</text>
</comment>
<protein>
    <submittedName>
        <fullName evidence="1">Uncharacterized protein</fullName>
    </submittedName>
</protein>
<organism evidence="1">
    <name type="scientific">marine sediment metagenome</name>
    <dbReference type="NCBI Taxonomy" id="412755"/>
    <lineage>
        <taxon>unclassified sequences</taxon>
        <taxon>metagenomes</taxon>
        <taxon>ecological metagenomes</taxon>
    </lineage>
</organism>
<reference evidence="1" key="1">
    <citation type="journal article" date="2015" name="Nature">
        <title>Complex archaea that bridge the gap between prokaryotes and eukaryotes.</title>
        <authorList>
            <person name="Spang A."/>
            <person name="Saw J.H."/>
            <person name="Jorgensen S.L."/>
            <person name="Zaremba-Niedzwiedzka K."/>
            <person name="Martijn J."/>
            <person name="Lind A.E."/>
            <person name="van Eijk R."/>
            <person name="Schleper C."/>
            <person name="Guy L."/>
            <person name="Ettema T.J."/>
        </authorList>
    </citation>
    <scope>NUCLEOTIDE SEQUENCE</scope>
</reference>
<evidence type="ECO:0000313" key="1">
    <source>
        <dbReference type="EMBL" id="KKL95658.1"/>
    </source>
</evidence>
<accession>A0A0F9GA83</accession>
<dbReference type="AlphaFoldDB" id="A0A0F9GA83"/>
<dbReference type="EMBL" id="LAZR01018622">
    <property type="protein sequence ID" value="KKL95658.1"/>
    <property type="molecule type" value="Genomic_DNA"/>
</dbReference>